<proteinExistence type="predicted"/>
<organism evidence="1 2">
    <name type="scientific">Chlorovirus heliozoae</name>
    <dbReference type="NCBI Taxonomy" id="322019"/>
    <lineage>
        <taxon>Viruses</taxon>
        <taxon>Varidnaviria</taxon>
        <taxon>Bamfordvirae</taxon>
        <taxon>Nucleocytoviricota</taxon>
        <taxon>Megaviricetes</taxon>
        <taxon>Algavirales</taxon>
        <taxon>Phycodnaviridae</taxon>
        <taxon>Chlorovirus</taxon>
    </lineage>
</organism>
<dbReference type="RefSeq" id="YP_001426993.1">
    <property type="nucleotide sequence ID" value="NC_008724.1"/>
</dbReference>
<dbReference type="KEGG" id="vg:5470279"/>
<dbReference type="GeneID" id="5470279"/>
<dbReference type="EMBL" id="EF101928">
    <property type="protein sequence ID" value="ABT16646.1"/>
    <property type="molecule type" value="Genomic_DNA"/>
</dbReference>
<evidence type="ECO:0000313" key="2">
    <source>
        <dbReference type="Proteomes" id="UP000202420"/>
    </source>
</evidence>
<sequence>MPRRRMTSIWKCRNKTKICLNNHLQCQSHRPHPDQLLRPDQLLCPDRLLRPDQLLRPNHRVLNSK</sequence>
<dbReference type="Proteomes" id="UP000202420">
    <property type="component" value="Segment"/>
</dbReference>
<evidence type="ECO:0000313" key="1">
    <source>
        <dbReference type="EMBL" id="ABT16646.1"/>
    </source>
</evidence>
<keyword evidence="2" id="KW-1185">Reference proteome</keyword>
<protein>
    <submittedName>
        <fullName evidence="1">Uncharacterized protein z512L</fullName>
    </submittedName>
</protein>
<name>A7K9C2_9PHYC</name>
<accession>A7K9C2</accession>
<gene>
    <name evidence="1" type="primary">z512L</name>
    <name evidence="1" type="ORF">ATCV1_z512L</name>
</gene>
<reference evidence="1 2" key="1">
    <citation type="submission" date="2006-09" db="EMBL/GenBank/DDBJ databases">
        <title>Sequence and annotation of the 288-kb ATCV-1 virus that infects an endosymbiotic Chlorella strain of the heliozoon Acanthocystis turfacea.</title>
        <authorList>
            <person name="Fitzgerald L.A."/>
            <person name="Graves M.V."/>
            <person name="Li X."/>
            <person name="Pfitzner A.J.P."/>
            <person name="Hartigan J."/>
            <person name="Van Etten J.L."/>
        </authorList>
    </citation>
    <scope>NUCLEOTIDE SEQUENCE [LARGE SCALE GENOMIC DNA]</scope>
    <source>
        <strain evidence="1 2">ATCV-1</strain>
    </source>
</reference>